<dbReference type="Gene3D" id="3.40.50.300">
    <property type="entry name" value="P-loop containing nucleotide triphosphate hydrolases"/>
    <property type="match status" value="1"/>
</dbReference>
<dbReference type="PANTHER" id="PTHR43394">
    <property type="entry name" value="ATP-DEPENDENT PERMEASE MDL1, MITOCHONDRIAL"/>
    <property type="match status" value="1"/>
</dbReference>
<gene>
    <name evidence="11" type="ORF">A3C89_00030</name>
</gene>
<dbReference type="EMBL" id="MFLF01000001">
    <property type="protein sequence ID" value="OGG60581.1"/>
    <property type="molecule type" value="Genomic_DNA"/>
</dbReference>
<dbReference type="Gene3D" id="1.20.1560.10">
    <property type="entry name" value="ABC transporter type 1, transmembrane domain"/>
    <property type="match status" value="1"/>
</dbReference>
<feature type="domain" description="ABC transporter" evidence="9">
    <location>
        <begin position="359"/>
        <end position="592"/>
    </location>
</feature>
<keyword evidence="7 8" id="KW-0472">Membrane</keyword>
<dbReference type="InterPro" id="IPR039421">
    <property type="entry name" value="Type_1_exporter"/>
</dbReference>
<dbReference type="InterPro" id="IPR027417">
    <property type="entry name" value="P-loop_NTPase"/>
</dbReference>
<dbReference type="InterPro" id="IPR017871">
    <property type="entry name" value="ABC_transporter-like_CS"/>
</dbReference>
<evidence type="ECO:0000256" key="2">
    <source>
        <dbReference type="ARBA" id="ARBA00022448"/>
    </source>
</evidence>
<evidence type="ECO:0000313" key="11">
    <source>
        <dbReference type="EMBL" id="OGG60581.1"/>
    </source>
</evidence>
<reference evidence="11 12" key="1">
    <citation type="journal article" date="2016" name="Nat. Commun.">
        <title>Thousands of microbial genomes shed light on interconnected biogeochemical processes in an aquifer system.</title>
        <authorList>
            <person name="Anantharaman K."/>
            <person name="Brown C.T."/>
            <person name="Hug L.A."/>
            <person name="Sharon I."/>
            <person name="Castelle C.J."/>
            <person name="Probst A.J."/>
            <person name="Thomas B.C."/>
            <person name="Singh A."/>
            <person name="Wilkins M.J."/>
            <person name="Karaoz U."/>
            <person name="Brodie E.L."/>
            <person name="Williams K.H."/>
            <person name="Hubbard S.S."/>
            <person name="Banfield J.F."/>
        </authorList>
    </citation>
    <scope>NUCLEOTIDE SEQUENCE [LARGE SCALE GENOMIC DNA]</scope>
</reference>
<dbReference type="SMART" id="SM00382">
    <property type="entry name" value="AAA"/>
    <property type="match status" value="1"/>
</dbReference>
<dbReference type="InterPro" id="IPR011527">
    <property type="entry name" value="ABC1_TM_dom"/>
</dbReference>
<comment type="caution">
    <text evidence="11">The sequence shown here is derived from an EMBL/GenBank/DDBJ whole genome shotgun (WGS) entry which is preliminary data.</text>
</comment>
<dbReference type="AlphaFoldDB" id="A0A1F6DGS2"/>
<evidence type="ECO:0000313" key="12">
    <source>
        <dbReference type="Proteomes" id="UP000178794"/>
    </source>
</evidence>
<evidence type="ECO:0000259" key="9">
    <source>
        <dbReference type="PROSITE" id="PS50893"/>
    </source>
</evidence>
<feature type="transmembrane region" description="Helical" evidence="8">
    <location>
        <begin position="78"/>
        <end position="99"/>
    </location>
</feature>
<dbReference type="SUPFAM" id="SSF52540">
    <property type="entry name" value="P-loop containing nucleoside triphosphate hydrolases"/>
    <property type="match status" value="1"/>
</dbReference>
<dbReference type="PROSITE" id="PS50929">
    <property type="entry name" value="ABC_TM1F"/>
    <property type="match status" value="1"/>
</dbReference>
<keyword evidence="4" id="KW-0547">Nucleotide-binding</keyword>
<dbReference type="SUPFAM" id="SSF90123">
    <property type="entry name" value="ABC transporter transmembrane region"/>
    <property type="match status" value="1"/>
</dbReference>
<evidence type="ECO:0000256" key="1">
    <source>
        <dbReference type="ARBA" id="ARBA00004651"/>
    </source>
</evidence>
<dbReference type="Proteomes" id="UP000178794">
    <property type="component" value="Unassembled WGS sequence"/>
</dbReference>
<dbReference type="PROSITE" id="PS00211">
    <property type="entry name" value="ABC_TRANSPORTER_1"/>
    <property type="match status" value="1"/>
</dbReference>
<dbReference type="STRING" id="1798492.A3C89_00030"/>
<accession>A0A1F6DGS2</accession>
<proteinExistence type="predicted"/>
<keyword evidence="5" id="KW-0067">ATP-binding</keyword>
<dbReference type="GO" id="GO:0016887">
    <property type="term" value="F:ATP hydrolysis activity"/>
    <property type="evidence" value="ECO:0007669"/>
    <property type="project" value="InterPro"/>
</dbReference>
<sequence>MNKVGPYSLTTHMQTHQTIPKKILPFIWQMTKGNRWLLFGAFLLALIGETVVSFLPYVYKIVVDGIQTQGTAEVVSFIVFWSIVYVSAFLFFATIFRLSSFLGVRGISRAVESTAYPALRDYLQKHSHRFFSGNFAGGLNAKEIQVGGGMRNLLHEAIWTVTATAIGLLVTTGLMFSVDVRAGVTFVTLIVVIILCNLPLFKWQGGIARMHAKAIAKIRGVSIDALTNMRAVHSFAQGSQELSRLTETLEDARVIGVKKSDVAQYILIINTIIILLAVSGILALLIISFQQGTATSGDFVLVFALISSVWRELTRIGFMINNISQIYSEAEEGLVAISQAHEVIDVENAQDLVAKKGEIVLDGISFAHEAVEVFKNFNLTIKDGERIGLVGKSGAGKSTLVSLLLREYDIAGGAIKIDDQNIAEVTQDSLRRAISVVPQEPALFHRSIRENIAYARPDATDEEVRDAAQKAHALEFIDMLPEGMNTLVGERGVKLSGGQRQRVAIARAILKDAPILILDEATSALDSESEVAVQKALKELMYGKTVIAIAHRLSTLRDMSRILVLEHGTIQEDGTHEELLKNSGTYATLWNHQAGGFLQEE</sequence>
<dbReference type="GO" id="GO:0005524">
    <property type="term" value="F:ATP binding"/>
    <property type="evidence" value="ECO:0007669"/>
    <property type="project" value="UniProtKB-KW"/>
</dbReference>
<evidence type="ECO:0000259" key="10">
    <source>
        <dbReference type="PROSITE" id="PS50929"/>
    </source>
</evidence>
<evidence type="ECO:0000256" key="4">
    <source>
        <dbReference type="ARBA" id="ARBA00022741"/>
    </source>
</evidence>
<dbReference type="PROSITE" id="PS50893">
    <property type="entry name" value="ABC_TRANSPORTER_2"/>
    <property type="match status" value="1"/>
</dbReference>
<feature type="transmembrane region" description="Helical" evidence="8">
    <location>
        <begin position="157"/>
        <end position="176"/>
    </location>
</feature>
<feature type="transmembrane region" description="Helical" evidence="8">
    <location>
        <begin position="182"/>
        <end position="201"/>
    </location>
</feature>
<evidence type="ECO:0000256" key="7">
    <source>
        <dbReference type="ARBA" id="ARBA00023136"/>
    </source>
</evidence>
<keyword evidence="6 8" id="KW-1133">Transmembrane helix</keyword>
<evidence type="ECO:0008006" key="13">
    <source>
        <dbReference type="Google" id="ProtNLM"/>
    </source>
</evidence>
<dbReference type="FunFam" id="3.40.50.300:FF:000287">
    <property type="entry name" value="Multidrug ABC transporter ATP-binding protein"/>
    <property type="match status" value="1"/>
</dbReference>
<evidence type="ECO:0000256" key="5">
    <source>
        <dbReference type="ARBA" id="ARBA00022840"/>
    </source>
</evidence>
<keyword evidence="3 8" id="KW-0812">Transmembrane</keyword>
<dbReference type="Pfam" id="PF00664">
    <property type="entry name" value="ABC_membrane"/>
    <property type="match status" value="1"/>
</dbReference>
<feature type="transmembrane region" description="Helical" evidence="8">
    <location>
        <begin position="265"/>
        <end position="287"/>
    </location>
</feature>
<dbReference type="Pfam" id="PF00005">
    <property type="entry name" value="ABC_tran"/>
    <property type="match status" value="1"/>
</dbReference>
<keyword evidence="2" id="KW-0813">Transport</keyword>
<dbReference type="PANTHER" id="PTHR43394:SF1">
    <property type="entry name" value="ATP-BINDING CASSETTE SUB-FAMILY B MEMBER 10, MITOCHONDRIAL"/>
    <property type="match status" value="1"/>
</dbReference>
<dbReference type="GO" id="GO:0015421">
    <property type="term" value="F:ABC-type oligopeptide transporter activity"/>
    <property type="evidence" value="ECO:0007669"/>
    <property type="project" value="TreeGrafter"/>
</dbReference>
<dbReference type="InterPro" id="IPR003593">
    <property type="entry name" value="AAA+_ATPase"/>
</dbReference>
<name>A0A1F6DGS2_9BACT</name>
<evidence type="ECO:0000256" key="3">
    <source>
        <dbReference type="ARBA" id="ARBA00022692"/>
    </source>
</evidence>
<dbReference type="GO" id="GO:0005886">
    <property type="term" value="C:plasma membrane"/>
    <property type="evidence" value="ECO:0007669"/>
    <property type="project" value="UniProtKB-SubCell"/>
</dbReference>
<comment type="subcellular location">
    <subcellularLocation>
        <location evidence="1">Cell membrane</location>
        <topology evidence="1">Multi-pass membrane protein</topology>
    </subcellularLocation>
</comment>
<organism evidence="11 12">
    <name type="scientific">Candidatus Kaiserbacteria bacterium RIFCSPHIGHO2_02_FULL_50_50</name>
    <dbReference type="NCBI Taxonomy" id="1798492"/>
    <lineage>
        <taxon>Bacteria</taxon>
        <taxon>Candidatus Kaiseribacteriota</taxon>
    </lineage>
</organism>
<dbReference type="InterPro" id="IPR036640">
    <property type="entry name" value="ABC1_TM_sf"/>
</dbReference>
<feature type="domain" description="ABC transmembrane type-1" evidence="10">
    <location>
        <begin position="39"/>
        <end position="325"/>
    </location>
</feature>
<protein>
    <recommendedName>
        <fullName evidence="13">ABC transporter ATP-binding protein</fullName>
    </recommendedName>
</protein>
<evidence type="ECO:0000256" key="8">
    <source>
        <dbReference type="SAM" id="Phobius"/>
    </source>
</evidence>
<dbReference type="InterPro" id="IPR003439">
    <property type="entry name" value="ABC_transporter-like_ATP-bd"/>
</dbReference>
<evidence type="ECO:0000256" key="6">
    <source>
        <dbReference type="ARBA" id="ARBA00022989"/>
    </source>
</evidence>
<feature type="transmembrane region" description="Helical" evidence="8">
    <location>
        <begin position="36"/>
        <end position="58"/>
    </location>
</feature>